<dbReference type="EMBL" id="LAZR01069373">
    <property type="protein sequence ID" value="KKK47832.1"/>
    <property type="molecule type" value="Genomic_DNA"/>
</dbReference>
<evidence type="ECO:0000256" key="1">
    <source>
        <dbReference type="SAM" id="MobiDB-lite"/>
    </source>
</evidence>
<organism evidence="2">
    <name type="scientific">marine sediment metagenome</name>
    <dbReference type="NCBI Taxonomy" id="412755"/>
    <lineage>
        <taxon>unclassified sequences</taxon>
        <taxon>metagenomes</taxon>
        <taxon>ecological metagenomes</taxon>
    </lineage>
</organism>
<feature type="non-terminal residue" evidence="2">
    <location>
        <position position="1"/>
    </location>
</feature>
<proteinExistence type="predicted"/>
<feature type="region of interest" description="Disordered" evidence="1">
    <location>
        <begin position="1"/>
        <end position="23"/>
    </location>
</feature>
<reference evidence="2" key="1">
    <citation type="journal article" date="2015" name="Nature">
        <title>Complex archaea that bridge the gap between prokaryotes and eukaryotes.</title>
        <authorList>
            <person name="Spang A."/>
            <person name="Saw J.H."/>
            <person name="Jorgensen S.L."/>
            <person name="Zaremba-Niedzwiedzka K."/>
            <person name="Martijn J."/>
            <person name="Lind A.E."/>
            <person name="van Eijk R."/>
            <person name="Schleper C."/>
            <person name="Guy L."/>
            <person name="Ettema T.J."/>
        </authorList>
    </citation>
    <scope>NUCLEOTIDE SEQUENCE</scope>
</reference>
<feature type="compositionally biased region" description="Basic and acidic residues" evidence="1">
    <location>
        <begin position="8"/>
        <end position="23"/>
    </location>
</feature>
<name>A0A0F8VU23_9ZZZZ</name>
<gene>
    <name evidence="2" type="ORF">LCGC14_3151230</name>
</gene>
<sequence>QEVAVTVLHKDYEKGKKEKDATE</sequence>
<protein>
    <submittedName>
        <fullName evidence="2">Uncharacterized protein</fullName>
    </submittedName>
</protein>
<comment type="caution">
    <text evidence="2">The sequence shown here is derived from an EMBL/GenBank/DDBJ whole genome shotgun (WGS) entry which is preliminary data.</text>
</comment>
<dbReference type="AlphaFoldDB" id="A0A0F8VU23"/>
<accession>A0A0F8VU23</accession>
<evidence type="ECO:0000313" key="2">
    <source>
        <dbReference type="EMBL" id="KKK47832.1"/>
    </source>
</evidence>